<accession>A0A9W7U0Z2</accession>
<name>A0A9W7U0Z2_9PROT</name>
<sequence>MAGFNVAPHPARTLLVEEVTQEVIARGGGGGHIGGMDDAWRTKVDDRLLGLEKGLLELKGDVSGLKIAASVLASAIAIGAAVLGAVTYSTQSKVDALAPRLADEFRAMRTEQAATTSAIANSITATKQQAPQVILVPAPQVQQPTQPQH</sequence>
<gene>
    <name evidence="2" type="ORF">DS843_04295</name>
</gene>
<evidence type="ECO:0000256" key="1">
    <source>
        <dbReference type="SAM" id="Phobius"/>
    </source>
</evidence>
<dbReference type="Proteomes" id="UP000480854">
    <property type="component" value="Unassembled WGS sequence"/>
</dbReference>
<keyword evidence="1" id="KW-0812">Transmembrane</keyword>
<feature type="transmembrane region" description="Helical" evidence="1">
    <location>
        <begin position="67"/>
        <end position="88"/>
    </location>
</feature>
<comment type="caution">
    <text evidence="2">The sequence shown here is derived from an EMBL/GenBank/DDBJ whole genome shotgun (WGS) entry which is preliminary data.</text>
</comment>
<keyword evidence="3" id="KW-1185">Reference proteome</keyword>
<keyword evidence="1" id="KW-1133">Transmembrane helix</keyword>
<protein>
    <submittedName>
        <fullName evidence="2">Uncharacterized protein</fullName>
    </submittedName>
</protein>
<evidence type="ECO:0000313" key="3">
    <source>
        <dbReference type="Proteomes" id="UP000480854"/>
    </source>
</evidence>
<keyword evidence="1" id="KW-0472">Membrane</keyword>
<dbReference type="AlphaFoldDB" id="A0A9W7U0Z2"/>
<reference evidence="2 3" key="1">
    <citation type="submission" date="2018-07" db="EMBL/GenBank/DDBJ databases">
        <title>Genome sequence of Azospirillum sp. ATCC 49961.</title>
        <authorList>
            <person name="Sant'Anna F.H."/>
            <person name="Baldani J.I."/>
            <person name="Zilli J.E."/>
            <person name="Reis V.M."/>
            <person name="Hartmann A."/>
            <person name="Cruz L."/>
            <person name="de Souza E.M."/>
            <person name="de Oliveira Pedrosa F."/>
            <person name="Passaglia L.M.P."/>
        </authorList>
    </citation>
    <scope>NUCLEOTIDE SEQUENCE [LARGE SCALE GENOMIC DNA]</scope>
    <source>
        <strain evidence="2 3">ATCC 49961</strain>
    </source>
</reference>
<dbReference type="RefSeq" id="WP_149467657.1">
    <property type="nucleotide sequence ID" value="NZ_QOKW01000002.1"/>
</dbReference>
<organism evidence="2 3">
    <name type="scientific">Roseomonas genomospecies 6</name>
    <dbReference type="NCBI Taxonomy" id="214106"/>
    <lineage>
        <taxon>Bacteria</taxon>
        <taxon>Pseudomonadati</taxon>
        <taxon>Pseudomonadota</taxon>
        <taxon>Alphaproteobacteria</taxon>
        <taxon>Acetobacterales</taxon>
        <taxon>Roseomonadaceae</taxon>
        <taxon>Roseomonas</taxon>
    </lineage>
</organism>
<proteinExistence type="predicted"/>
<evidence type="ECO:0000313" key="2">
    <source>
        <dbReference type="EMBL" id="KAA0683605.1"/>
    </source>
</evidence>
<dbReference type="EMBL" id="QOKW01000002">
    <property type="protein sequence ID" value="KAA0683605.1"/>
    <property type="molecule type" value="Genomic_DNA"/>
</dbReference>